<dbReference type="PANTHER" id="PTHR45745">
    <property type="entry name" value="PHOSPHOMANNOMUTASE 45A"/>
    <property type="match status" value="1"/>
</dbReference>
<evidence type="ECO:0000256" key="3">
    <source>
        <dbReference type="ARBA" id="ARBA00022553"/>
    </source>
</evidence>
<evidence type="ECO:0000256" key="5">
    <source>
        <dbReference type="ARBA" id="ARBA00022842"/>
    </source>
</evidence>
<dbReference type="SUPFAM" id="SSF55957">
    <property type="entry name" value="Phosphoglucomutase, C-terminal domain"/>
    <property type="match status" value="1"/>
</dbReference>
<dbReference type="AlphaFoldDB" id="A0A7L6N3A0"/>
<dbReference type="Pfam" id="PF00408">
    <property type="entry name" value="PGM_PMM_IV"/>
    <property type="match status" value="1"/>
</dbReference>
<gene>
    <name evidence="12" type="ORF">HF295_03765</name>
</gene>
<evidence type="ECO:0000256" key="6">
    <source>
        <dbReference type="ARBA" id="ARBA00023235"/>
    </source>
</evidence>
<sequence length="569" mass="64752">MMWRNEYDKWLQNETLDVDLREALLQKNESELEDSFYQSLSFGTGGMRGILGPGTNRLNIYTIRRANAGLAKYLIKHYSQQNLKRGVVIAYDNRHLSKEFAIESAKVLGAQGIPTHVFTSLRPTPELSYAVRYLKAMAGIVVTASHNPPNYNGYKIYDEYGCQYTPKYANEIITYVNEVEDLFGIQALSVDQLMSQGLLNYIDQEIDDAYIKELKTIQIHPEIKKDLKIVFTPLHGTSAMMGTRLLEETSYKVYPVKAQMIADPNFSTVKSPNPEDKSAFDFALDLGKEINADILIATDPDADRLGVAVKHQNEFVFLNGNQTGALLIYYILNEKSKLKQLPKKGVVFNTIVTSDLGAKIARSFNMDVISTLTGFKFIGEQARYLEDDEREFVFGYEESYGYVVKDFVRDKDSLQAMLLVSEAANYYHASENKTLYDKLLDIYEAYGYFLEGLKSIVLEGKEGQERITRIMSHFRENPLESLMGQEIVSIEDFEKSVKYINNHIEDIDLEKSNVIKYVLKDGSWFVLRPSGTEPKLKLYAGVVTESLDTSKEKMIRILDELTAVVKKVK</sequence>
<evidence type="ECO:0000256" key="2">
    <source>
        <dbReference type="ARBA" id="ARBA00010231"/>
    </source>
</evidence>
<evidence type="ECO:0000313" key="13">
    <source>
        <dbReference type="Proteomes" id="UP000512167"/>
    </source>
</evidence>
<dbReference type="InterPro" id="IPR016055">
    <property type="entry name" value="A-D-PHexomutase_a/b/a-I/II/III"/>
</dbReference>
<dbReference type="InterPro" id="IPR016066">
    <property type="entry name" value="A-D-PHexomutase_CS"/>
</dbReference>
<dbReference type="InterPro" id="IPR005843">
    <property type="entry name" value="A-D-PHexomutase_C"/>
</dbReference>
<dbReference type="Proteomes" id="UP000512167">
    <property type="component" value="Chromosome"/>
</dbReference>
<evidence type="ECO:0000256" key="7">
    <source>
        <dbReference type="RuleBase" id="RU004326"/>
    </source>
</evidence>
<comment type="cofactor">
    <cofactor evidence="1">
        <name>Mg(2+)</name>
        <dbReference type="ChEBI" id="CHEBI:18420"/>
    </cofactor>
</comment>
<feature type="domain" description="Alpha-D-phosphohexomutase alpha/beta/alpha" evidence="10">
    <location>
        <begin position="209"/>
        <end position="310"/>
    </location>
</feature>
<dbReference type="PROSITE" id="PS00710">
    <property type="entry name" value="PGM_PMM"/>
    <property type="match status" value="1"/>
</dbReference>
<organism evidence="12 13">
    <name type="scientific">Hujiaoplasma nucleasis</name>
    <dbReference type="NCBI Taxonomy" id="2725268"/>
    <lineage>
        <taxon>Bacteria</taxon>
        <taxon>Bacillati</taxon>
        <taxon>Mycoplasmatota</taxon>
        <taxon>Mollicutes</taxon>
        <taxon>Candidatus Izemoplasmatales</taxon>
        <taxon>Hujiaoplasmataceae</taxon>
        <taxon>Hujiaoplasma</taxon>
    </lineage>
</organism>
<dbReference type="GO" id="GO:0008973">
    <property type="term" value="F:phosphopentomutase activity"/>
    <property type="evidence" value="ECO:0007669"/>
    <property type="project" value="TreeGrafter"/>
</dbReference>
<dbReference type="RefSeq" id="WP_312032516.1">
    <property type="nucleotide sequence ID" value="NZ_CP051151.1"/>
</dbReference>
<name>A0A7L6N3A0_9MOLU</name>
<dbReference type="Pfam" id="PF02879">
    <property type="entry name" value="PGM_PMM_II"/>
    <property type="match status" value="1"/>
</dbReference>
<dbReference type="GO" id="GO:0006166">
    <property type="term" value="P:purine ribonucleoside salvage"/>
    <property type="evidence" value="ECO:0007669"/>
    <property type="project" value="TreeGrafter"/>
</dbReference>
<keyword evidence="5 7" id="KW-0460">Magnesium</keyword>
<feature type="domain" description="Alpha-D-phosphohexomutase C-terminal" evidence="8">
    <location>
        <begin position="506"/>
        <end position="546"/>
    </location>
</feature>
<evidence type="ECO:0000259" key="11">
    <source>
        <dbReference type="Pfam" id="PF02880"/>
    </source>
</evidence>
<dbReference type="InterPro" id="IPR005845">
    <property type="entry name" value="A-D-PHexomutase_a/b/a-II"/>
</dbReference>
<feature type="domain" description="Alpha-D-phosphohexomutase alpha/beta/alpha" evidence="11">
    <location>
        <begin position="319"/>
        <end position="443"/>
    </location>
</feature>
<feature type="domain" description="Alpha-D-phosphohexomutase alpha/beta/alpha" evidence="9">
    <location>
        <begin position="41"/>
        <end position="179"/>
    </location>
</feature>
<evidence type="ECO:0000256" key="1">
    <source>
        <dbReference type="ARBA" id="ARBA00001946"/>
    </source>
</evidence>
<dbReference type="InterPro" id="IPR036900">
    <property type="entry name" value="A-D-PHexomutase_C_sf"/>
</dbReference>
<dbReference type="Pfam" id="PF02878">
    <property type="entry name" value="PGM_PMM_I"/>
    <property type="match status" value="1"/>
</dbReference>
<reference evidence="12 13" key="1">
    <citation type="submission" date="2020-04" db="EMBL/GenBank/DDBJ databases">
        <authorList>
            <person name="Zheng R.K."/>
            <person name="Sun C.M."/>
        </authorList>
    </citation>
    <scope>NUCLEOTIDE SEQUENCE [LARGE SCALE GENOMIC DNA]</scope>
    <source>
        <strain evidence="13">zrk29</strain>
    </source>
</reference>
<comment type="similarity">
    <text evidence="2 7">Belongs to the phosphohexose mutase family.</text>
</comment>
<dbReference type="InterPro" id="IPR005846">
    <property type="entry name" value="A-D-PHexomutase_a/b/a-III"/>
</dbReference>
<keyword evidence="4 7" id="KW-0479">Metal-binding</keyword>
<evidence type="ECO:0000259" key="10">
    <source>
        <dbReference type="Pfam" id="PF02879"/>
    </source>
</evidence>
<dbReference type="Gene3D" id="3.30.310.50">
    <property type="entry name" value="Alpha-D-phosphohexomutase, C-terminal domain"/>
    <property type="match status" value="1"/>
</dbReference>
<dbReference type="EMBL" id="CP051151">
    <property type="protein sequence ID" value="QLY40021.1"/>
    <property type="molecule type" value="Genomic_DNA"/>
</dbReference>
<dbReference type="PRINTS" id="PR00509">
    <property type="entry name" value="PGMPMM"/>
</dbReference>
<keyword evidence="13" id="KW-1185">Reference proteome</keyword>
<proteinExistence type="inferred from homology"/>
<keyword evidence="6" id="KW-0413">Isomerase</keyword>
<evidence type="ECO:0000259" key="9">
    <source>
        <dbReference type="Pfam" id="PF02878"/>
    </source>
</evidence>
<dbReference type="GO" id="GO:0005975">
    <property type="term" value="P:carbohydrate metabolic process"/>
    <property type="evidence" value="ECO:0007669"/>
    <property type="project" value="InterPro"/>
</dbReference>
<dbReference type="CDD" id="cd05799">
    <property type="entry name" value="PGM2"/>
    <property type="match status" value="1"/>
</dbReference>
<dbReference type="KEGG" id="tbk:HF295_03765"/>
<dbReference type="GO" id="GO:0000287">
    <property type="term" value="F:magnesium ion binding"/>
    <property type="evidence" value="ECO:0007669"/>
    <property type="project" value="InterPro"/>
</dbReference>
<protein>
    <submittedName>
        <fullName evidence="12">Phospho-sugar mutase</fullName>
    </submittedName>
</protein>
<accession>A0A7L6N3A0</accession>
<keyword evidence="3" id="KW-0597">Phosphoprotein</keyword>
<evidence type="ECO:0000313" key="12">
    <source>
        <dbReference type="EMBL" id="QLY40021.1"/>
    </source>
</evidence>
<evidence type="ECO:0000256" key="4">
    <source>
        <dbReference type="ARBA" id="ARBA00022723"/>
    </source>
</evidence>
<dbReference type="Gene3D" id="3.40.120.10">
    <property type="entry name" value="Alpha-D-Glucose-1,6-Bisphosphate, subunit A, domain 3"/>
    <property type="match status" value="3"/>
</dbReference>
<dbReference type="Pfam" id="PF02880">
    <property type="entry name" value="PGM_PMM_III"/>
    <property type="match status" value="1"/>
</dbReference>
<dbReference type="InterPro" id="IPR005841">
    <property type="entry name" value="Alpha-D-phosphohexomutase_SF"/>
</dbReference>
<dbReference type="SUPFAM" id="SSF53738">
    <property type="entry name" value="Phosphoglucomutase, first 3 domains"/>
    <property type="match status" value="3"/>
</dbReference>
<dbReference type="InterPro" id="IPR005844">
    <property type="entry name" value="A-D-PHexomutase_a/b/a-I"/>
</dbReference>
<dbReference type="PANTHER" id="PTHR45745:SF1">
    <property type="entry name" value="PHOSPHOGLUCOMUTASE 2B-RELATED"/>
    <property type="match status" value="1"/>
</dbReference>
<evidence type="ECO:0000259" key="8">
    <source>
        <dbReference type="Pfam" id="PF00408"/>
    </source>
</evidence>